<dbReference type="AlphaFoldDB" id="A0AAN6YBE0"/>
<gene>
    <name evidence="2" type="ORF">QBC37DRAFT_424062</name>
</gene>
<dbReference type="GO" id="GO:0006364">
    <property type="term" value="P:rRNA processing"/>
    <property type="evidence" value="ECO:0007669"/>
    <property type="project" value="InterPro"/>
</dbReference>
<protein>
    <submittedName>
        <fullName evidence="2">Uncharacterized protein</fullName>
    </submittedName>
</protein>
<evidence type="ECO:0000256" key="1">
    <source>
        <dbReference type="SAM" id="MobiDB-lite"/>
    </source>
</evidence>
<dbReference type="PANTHER" id="PTHR28272">
    <property type="entry name" value="RIBONUCLEASES P/MRP PROTEIN SUBUNIT POP3"/>
    <property type="match status" value="1"/>
</dbReference>
<dbReference type="GO" id="GO:0000171">
    <property type="term" value="F:ribonuclease MRP activity"/>
    <property type="evidence" value="ECO:0007669"/>
    <property type="project" value="TreeGrafter"/>
</dbReference>
<dbReference type="GO" id="GO:0008033">
    <property type="term" value="P:tRNA processing"/>
    <property type="evidence" value="ECO:0007669"/>
    <property type="project" value="InterPro"/>
</dbReference>
<name>A0AAN6YBE0_9PEZI</name>
<reference evidence="2" key="1">
    <citation type="journal article" date="2023" name="Mol. Phylogenet. Evol.">
        <title>Genome-scale phylogeny and comparative genomics of the fungal order Sordariales.</title>
        <authorList>
            <person name="Hensen N."/>
            <person name="Bonometti L."/>
            <person name="Westerberg I."/>
            <person name="Brannstrom I.O."/>
            <person name="Guillou S."/>
            <person name="Cros-Aarteil S."/>
            <person name="Calhoun S."/>
            <person name="Haridas S."/>
            <person name="Kuo A."/>
            <person name="Mondo S."/>
            <person name="Pangilinan J."/>
            <person name="Riley R."/>
            <person name="LaButti K."/>
            <person name="Andreopoulos B."/>
            <person name="Lipzen A."/>
            <person name="Chen C."/>
            <person name="Yan M."/>
            <person name="Daum C."/>
            <person name="Ng V."/>
            <person name="Clum A."/>
            <person name="Steindorff A."/>
            <person name="Ohm R.A."/>
            <person name="Martin F."/>
            <person name="Silar P."/>
            <person name="Natvig D.O."/>
            <person name="Lalanne C."/>
            <person name="Gautier V."/>
            <person name="Ament-Velasquez S.L."/>
            <person name="Kruys A."/>
            <person name="Hutchinson M.I."/>
            <person name="Powell A.J."/>
            <person name="Barry K."/>
            <person name="Miller A.N."/>
            <person name="Grigoriev I.V."/>
            <person name="Debuchy R."/>
            <person name="Gladieux P."/>
            <person name="Hiltunen Thoren M."/>
            <person name="Johannesson H."/>
        </authorList>
    </citation>
    <scope>NUCLEOTIDE SEQUENCE</scope>
    <source>
        <strain evidence="2">PSN293</strain>
    </source>
</reference>
<evidence type="ECO:0000313" key="3">
    <source>
        <dbReference type="Proteomes" id="UP001301769"/>
    </source>
</evidence>
<dbReference type="PANTHER" id="PTHR28272:SF1">
    <property type="entry name" value="RIBONUCLEASES P_MRP PROTEIN SUBUNIT POP3"/>
    <property type="match status" value="1"/>
</dbReference>
<accession>A0AAN6YBE0</accession>
<feature type="compositionally biased region" description="Basic residues" evidence="1">
    <location>
        <begin position="49"/>
        <end position="60"/>
    </location>
</feature>
<dbReference type="GO" id="GO:0005829">
    <property type="term" value="C:cytosol"/>
    <property type="evidence" value="ECO:0007669"/>
    <property type="project" value="TreeGrafter"/>
</dbReference>
<dbReference type="GO" id="GO:0034965">
    <property type="term" value="P:intronic box C/D snoRNA processing"/>
    <property type="evidence" value="ECO:0007669"/>
    <property type="project" value="TreeGrafter"/>
</dbReference>
<feature type="compositionally biased region" description="Low complexity" evidence="1">
    <location>
        <begin position="98"/>
        <end position="109"/>
    </location>
</feature>
<reference evidence="2" key="2">
    <citation type="submission" date="2023-05" db="EMBL/GenBank/DDBJ databases">
        <authorList>
            <consortium name="Lawrence Berkeley National Laboratory"/>
            <person name="Steindorff A."/>
            <person name="Hensen N."/>
            <person name="Bonometti L."/>
            <person name="Westerberg I."/>
            <person name="Brannstrom I.O."/>
            <person name="Guillou S."/>
            <person name="Cros-Aarteil S."/>
            <person name="Calhoun S."/>
            <person name="Haridas S."/>
            <person name="Kuo A."/>
            <person name="Mondo S."/>
            <person name="Pangilinan J."/>
            <person name="Riley R."/>
            <person name="Labutti K."/>
            <person name="Andreopoulos B."/>
            <person name="Lipzen A."/>
            <person name="Chen C."/>
            <person name="Yanf M."/>
            <person name="Daum C."/>
            <person name="Ng V."/>
            <person name="Clum A."/>
            <person name="Ohm R."/>
            <person name="Martin F."/>
            <person name="Silar P."/>
            <person name="Natvig D."/>
            <person name="Lalanne C."/>
            <person name="Gautier V."/>
            <person name="Ament-Velasquez S.L."/>
            <person name="Kruys A."/>
            <person name="Hutchinson M.I."/>
            <person name="Powell A.J."/>
            <person name="Barry K."/>
            <person name="Miller A.N."/>
            <person name="Grigoriev I.V."/>
            <person name="Debuchy R."/>
            <person name="Gladieux P."/>
            <person name="Thoren M.H."/>
            <person name="Johannesson H."/>
        </authorList>
    </citation>
    <scope>NUCLEOTIDE SEQUENCE</scope>
    <source>
        <strain evidence="2">PSN293</strain>
    </source>
</reference>
<feature type="region of interest" description="Disordered" evidence="1">
    <location>
        <begin position="49"/>
        <end position="77"/>
    </location>
</feature>
<dbReference type="Proteomes" id="UP001301769">
    <property type="component" value="Unassembled WGS sequence"/>
</dbReference>
<dbReference type="GO" id="GO:0004526">
    <property type="term" value="F:ribonuclease P activity"/>
    <property type="evidence" value="ECO:0007669"/>
    <property type="project" value="TreeGrafter"/>
</dbReference>
<evidence type="ECO:0000313" key="2">
    <source>
        <dbReference type="EMBL" id="KAK4212937.1"/>
    </source>
</evidence>
<feature type="region of interest" description="Disordered" evidence="1">
    <location>
        <begin position="97"/>
        <end position="142"/>
    </location>
</feature>
<dbReference type="GO" id="GO:0005655">
    <property type="term" value="C:nucleolar ribonuclease P complex"/>
    <property type="evidence" value="ECO:0007669"/>
    <property type="project" value="TreeGrafter"/>
</dbReference>
<organism evidence="2 3">
    <name type="scientific">Rhypophila decipiens</name>
    <dbReference type="NCBI Taxonomy" id="261697"/>
    <lineage>
        <taxon>Eukaryota</taxon>
        <taxon>Fungi</taxon>
        <taxon>Dikarya</taxon>
        <taxon>Ascomycota</taxon>
        <taxon>Pezizomycotina</taxon>
        <taxon>Sordariomycetes</taxon>
        <taxon>Sordariomycetidae</taxon>
        <taxon>Sordariales</taxon>
        <taxon>Naviculisporaceae</taxon>
        <taxon>Rhypophila</taxon>
    </lineage>
</organism>
<proteinExistence type="predicted"/>
<dbReference type="EMBL" id="MU858118">
    <property type="protein sequence ID" value="KAK4212937.1"/>
    <property type="molecule type" value="Genomic_DNA"/>
</dbReference>
<dbReference type="Pfam" id="PF08228">
    <property type="entry name" value="RNase_P_pop3"/>
    <property type="match status" value="1"/>
</dbReference>
<dbReference type="GO" id="GO:0000172">
    <property type="term" value="C:ribonuclease MRP complex"/>
    <property type="evidence" value="ECO:0007669"/>
    <property type="project" value="TreeGrafter"/>
</dbReference>
<dbReference type="InterPro" id="IPR013241">
    <property type="entry name" value="RNase_P_Pop3"/>
</dbReference>
<sequence length="265" mass="29242">MERKRIVHRLDTPYSMVEWPVISQQDQNVILELLCNLLAPIGLHRRAFLTPSKGKRKRKQQPKDESEPPKPPAPEISDYVDVGLAHISRHLQEMAATGGSQNKGNGSSSAPNESPEALPQTVEEQGKEESDDSTKRAAAKIKPPSSPYSVIFVARSGQSPAFHCHFPQMVAMASKSQPREKAVRLVGFSKSCEDKLTEALGIPRVSSIALREDAPALRVKGLVDYVREHVAPIEVAWLEEASSGKYRETNIEAVPTKIGQARVKR</sequence>
<comment type="caution">
    <text evidence="2">The sequence shown here is derived from an EMBL/GenBank/DDBJ whole genome shotgun (WGS) entry which is preliminary data.</text>
</comment>
<keyword evidence="3" id="KW-1185">Reference proteome</keyword>
<feature type="compositionally biased region" description="Basic and acidic residues" evidence="1">
    <location>
        <begin position="124"/>
        <end position="135"/>
    </location>
</feature>